<dbReference type="Gene3D" id="3.10.560.10">
    <property type="entry name" value="Outer membrane lipoprotein wza domain like"/>
    <property type="match status" value="1"/>
</dbReference>
<protein>
    <submittedName>
        <fullName evidence="18">Polysaccharide export outer membrane protein</fullName>
    </submittedName>
</protein>
<evidence type="ECO:0000259" key="16">
    <source>
        <dbReference type="Pfam" id="PF02563"/>
    </source>
</evidence>
<dbReference type="GO" id="GO:0046930">
    <property type="term" value="C:pore complex"/>
    <property type="evidence" value="ECO:0007669"/>
    <property type="project" value="UniProtKB-KW"/>
</dbReference>
<evidence type="ECO:0000313" key="19">
    <source>
        <dbReference type="Proteomes" id="UP000244013"/>
    </source>
</evidence>
<dbReference type="GO" id="GO:0006811">
    <property type="term" value="P:monoatomic ion transport"/>
    <property type="evidence" value="ECO:0007669"/>
    <property type="project" value="UniProtKB-KW"/>
</dbReference>
<evidence type="ECO:0000256" key="14">
    <source>
        <dbReference type="ARBA" id="ARBA00023288"/>
    </source>
</evidence>
<dbReference type="RefSeq" id="WP_107955719.1">
    <property type="nucleotide sequence ID" value="NZ_QAYE01000011.1"/>
</dbReference>
<feature type="signal peptide" evidence="15">
    <location>
        <begin position="1"/>
        <end position="22"/>
    </location>
</feature>
<dbReference type="GO" id="GO:0009279">
    <property type="term" value="C:cell outer membrane"/>
    <property type="evidence" value="ECO:0007669"/>
    <property type="project" value="UniProtKB-SubCell"/>
</dbReference>
<evidence type="ECO:0000256" key="4">
    <source>
        <dbReference type="ARBA" id="ARBA00022452"/>
    </source>
</evidence>
<keyword evidence="3" id="KW-0813">Transport</keyword>
<dbReference type="Proteomes" id="UP000244013">
    <property type="component" value="Unassembled WGS sequence"/>
</dbReference>
<keyword evidence="5" id="KW-0762">Sugar transport</keyword>
<dbReference type="Pfam" id="PF02563">
    <property type="entry name" value="Poly_export"/>
    <property type="match status" value="1"/>
</dbReference>
<feature type="chain" id="PRO_5015598685" evidence="15">
    <location>
        <begin position="23"/>
        <end position="185"/>
    </location>
</feature>
<reference evidence="18 19" key="1">
    <citation type="submission" date="2018-04" db="EMBL/GenBank/DDBJ databases">
        <title>Genomic Encyclopedia of Type Strains, Phase III (KMG-III): the genomes of soil and plant-associated and newly described type strains.</title>
        <authorList>
            <person name="Whitman W."/>
        </authorList>
    </citation>
    <scope>NUCLEOTIDE SEQUENCE [LARGE SCALE GENOMIC DNA]</scope>
    <source>
        <strain evidence="18 19">MA-olki</strain>
    </source>
</reference>
<feature type="domain" description="Polysaccharide export protein N-terminal" evidence="16">
    <location>
        <begin position="32"/>
        <end position="106"/>
    </location>
</feature>
<evidence type="ECO:0000256" key="3">
    <source>
        <dbReference type="ARBA" id="ARBA00022448"/>
    </source>
</evidence>
<proteinExistence type="inferred from homology"/>
<evidence type="ECO:0000256" key="13">
    <source>
        <dbReference type="ARBA" id="ARBA00023237"/>
    </source>
</evidence>
<comment type="caution">
    <text evidence="18">The sequence shown here is derived from an EMBL/GenBank/DDBJ whole genome shotgun (WGS) entry which is preliminary data.</text>
</comment>
<sequence length="185" mass="19438">MNRNIALASLTAMMVSGCVAKALPPGNAVAMQSAYLLGAGDKIRITTFGFKELGGDFVVSADGSIALPLIGAVKVVGLTPSQLEQSISGKLAGGGFVRDPRVGAEVTEYRPYYILGEVAKPGQYPFTNGLTVVKAVATAQGFTYRANKRNIFIIRDDAGVEVSTVLTAATPLHPGDTVRVAERYF</sequence>
<dbReference type="PROSITE" id="PS51257">
    <property type="entry name" value="PROKAR_LIPOPROTEIN"/>
    <property type="match status" value="1"/>
</dbReference>
<dbReference type="GeneID" id="91007567"/>
<dbReference type="AlphaFoldDB" id="A0A2T5TY55"/>
<evidence type="ECO:0000259" key="17">
    <source>
        <dbReference type="Pfam" id="PF22461"/>
    </source>
</evidence>
<evidence type="ECO:0000256" key="9">
    <source>
        <dbReference type="ARBA" id="ARBA00023065"/>
    </source>
</evidence>
<evidence type="ECO:0000256" key="5">
    <source>
        <dbReference type="ARBA" id="ARBA00022597"/>
    </source>
</evidence>
<keyword evidence="10" id="KW-0626">Porin</keyword>
<dbReference type="PANTHER" id="PTHR33619">
    <property type="entry name" value="POLYSACCHARIDE EXPORT PROTEIN GFCE-RELATED"/>
    <property type="match status" value="1"/>
</dbReference>
<keyword evidence="4" id="KW-1134">Transmembrane beta strand</keyword>
<dbReference type="OrthoDB" id="197007at2"/>
<keyword evidence="11" id="KW-0472">Membrane</keyword>
<keyword evidence="7 15" id="KW-0732">Signal</keyword>
<evidence type="ECO:0000256" key="2">
    <source>
        <dbReference type="ARBA" id="ARBA00009450"/>
    </source>
</evidence>
<name>A0A2T5TY55_9SPHN</name>
<feature type="domain" description="SLBB" evidence="17">
    <location>
        <begin position="112"/>
        <end position="180"/>
    </location>
</feature>
<keyword evidence="6" id="KW-0812">Transmembrane</keyword>
<dbReference type="EMBL" id="QAYE01000011">
    <property type="protein sequence ID" value="PTW44192.1"/>
    <property type="molecule type" value="Genomic_DNA"/>
</dbReference>
<keyword evidence="14" id="KW-0449">Lipoprotein</keyword>
<comment type="similarity">
    <text evidence="2">Belongs to the BexD/CtrA/VexA family.</text>
</comment>
<dbReference type="PANTHER" id="PTHR33619:SF3">
    <property type="entry name" value="POLYSACCHARIDE EXPORT PROTEIN GFCE-RELATED"/>
    <property type="match status" value="1"/>
</dbReference>
<evidence type="ECO:0000256" key="11">
    <source>
        <dbReference type="ARBA" id="ARBA00023136"/>
    </source>
</evidence>
<dbReference type="GO" id="GO:0015159">
    <property type="term" value="F:polysaccharide transmembrane transporter activity"/>
    <property type="evidence" value="ECO:0007669"/>
    <property type="project" value="InterPro"/>
</dbReference>
<evidence type="ECO:0000256" key="10">
    <source>
        <dbReference type="ARBA" id="ARBA00023114"/>
    </source>
</evidence>
<dbReference type="GO" id="GO:0015288">
    <property type="term" value="F:porin activity"/>
    <property type="evidence" value="ECO:0007669"/>
    <property type="project" value="UniProtKB-KW"/>
</dbReference>
<dbReference type="InterPro" id="IPR003715">
    <property type="entry name" value="Poly_export_N"/>
</dbReference>
<comment type="subcellular location">
    <subcellularLocation>
        <location evidence="1">Cell outer membrane</location>
        <topology evidence="1">Multi-pass membrane protein</topology>
    </subcellularLocation>
</comment>
<evidence type="ECO:0000313" key="18">
    <source>
        <dbReference type="EMBL" id="PTW44192.1"/>
    </source>
</evidence>
<organism evidence="18 19">
    <name type="scientific">Sphingomonas faeni</name>
    <dbReference type="NCBI Taxonomy" id="185950"/>
    <lineage>
        <taxon>Bacteria</taxon>
        <taxon>Pseudomonadati</taxon>
        <taxon>Pseudomonadota</taxon>
        <taxon>Alphaproteobacteria</taxon>
        <taxon>Sphingomonadales</taxon>
        <taxon>Sphingomonadaceae</taxon>
        <taxon>Sphingomonas</taxon>
    </lineage>
</organism>
<evidence type="ECO:0000256" key="7">
    <source>
        <dbReference type="ARBA" id="ARBA00022729"/>
    </source>
</evidence>
<evidence type="ECO:0000256" key="6">
    <source>
        <dbReference type="ARBA" id="ARBA00022692"/>
    </source>
</evidence>
<evidence type="ECO:0000256" key="12">
    <source>
        <dbReference type="ARBA" id="ARBA00023139"/>
    </source>
</evidence>
<dbReference type="Pfam" id="PF22461">
    <property type="entry name" value="SLBB_2"/>
    <property type="match status" value="1"/>
</dbReference>
<accession>A0A2T5TY55</accession>
<dbReference type="InterPro" id="IPR049712">
    <property type="entry name" value="Poly_export"/>
</dbReference>
<evidence type="ECO:0000256" key="15">
    <source>
        <dbReference type="SAM" id="SignalP"/>
    </source>
</evidence>
<keyword evidence="8" id="KW-0625">Polysaccharide transport</keyword>
<keyword evidence="12" id="KW-0564">Palmitate</keyword>
<evidence type="ECO:0000256" key="8">
    <source>
        <dbReference type="ARBA" id="ARBA00023047"/>
    </source>
</evidence>
<gene>
    <name evidence="18" type="ORF">C8J25_11128</name>
</gene>
<dbReference type="InterPro" id="IPR054765">
    <property type="entry name" value="SLBB_dom"/>
</dbReference>
<dbReference type="Gene3D" id="3.30.1950.10">
    <property type="entry name" value="wza like domain"/>
    <property type="match status" value="1"/>
</dbReference>
<keyword evidence="9" id="KW-0406">Ion transport</keyword>
<evidence type="ECO:0000256" key="1">
    <source>
        <dbReference type="ARBA" id="ARBA00004571"/>
    </source>
</evidence>
<keyword evidence="13" id="KW-0998">Cell outer membrane</keyword>